<protein>
    <submittedName>
        <fullName evidence="1">DUF4286 family protein</fullName>
    </submittedName>
</protein>
<dbReference type="RefSeq" id="WP_140989569.1">
    <property type="nucleotide sequence ID" value="NZ_VHIQ01000002.1"/>
</dbReference>
<proteinExistence type="predicted"/>
<sequence>MYIYNVTISVDNSIHTEWLNWIKMHIPQVLSTGWFTEAKLIKVLIDGDSGVTYSVQYRAKSREDLDNYYKKDATRLQQESIKLFADKVLAFRTELQVIDEYSVNFN</sequence>
<dbReference type="OrthoDB" id="1121837at2"/>
<dbReference type="Pfam" id="PF14114">
    <property type="entry name" value="DUF4286"/>
    <property type="match status" value="1"/>
</dbReference>
<dbReference type="Proteomes" id="UP000317332">
    <property type="component" value="Unassembled WGS sequence"/>
</dbReference>
<name>A0A506PMK3_9FLAO</name>
<accession>A0A506PMK3</accession>
<evidence type="ECO:0000313" key="1">
    <source>
        <dbReference type="EMBL" id="TPV35093.1"/>
    </source>
</evidence>
<evidence type="ECO:0000313" key="2">
    <source>
        <dbReference type="Proteomes" id="UP000317332"/>
    </source>
</evidence>
<dbReference type="EMBL" id="VHIQ01000002">
    <property type="protein sequence ID" value="TPV35093.1"/>
    <property type="molecule type" value="Genomic_DNA"/>
</dbReference>
<keyword evidence="2" id="KW-1185">Reference proteome</keyword>
<gene>
    <name evidence="1" type="ORF">FJ651_06100</name>
</gene>
<comment type="caution">
    <text evidence="1">The sequence shown here is derived from an EMBL/GenBank/DDBJ whole genome shotgun (WGS) entry which is preliminary data.</text>
</comment>
<dbReference type="InterPro" id="IPR025563">
    <property type="entry name" value="DUF4286"/>
</dbReference>
<dbReference type="AlphaFoldDB" id="A0A506PMK3"/>
<reference evidence="1 2" key="1">
    <citation type="submission" date="2019-06" db="EMBL/GenBank/DDBJ databases">
        <title>Flavobacteriaceae Paucihalobacterium erythroidium CWB-1, complete genome.</title>
        <authorList>
            <person name="Wu S."/>
        </authorList>
    </citation>
    <scope>NUCLEOTIDE SEQUENCE [LARGE SCALE GENOMIC DNA]</scope>
    <source>
        <strain evidence="1 2">CWB-1</strain>
    </source>
</reference>
<organism evidence="1 2">
    <name type="scientific">Paucihalobacter ruber</name>
    <dbReference type="NCBI Taxonomy" id="2567861"/>
    <lineage>
        <taxon>Bacteria</taxon>
        <taxon>Pseudomonadati</taxon>
        <taxon>Bacteroidota</taxon>
        <taxon>Flavobacteriia</taxon>
        <taxon>Flavobacteriales</taxon>
        <taxon>Flavobacteriaceae</taxon>
        <taxon>Paucihalobacter</taxon>
    </lineage>
</organism>